<accession>A0A8D9ATW0</accession>
<evidence type="ECO:0000256" key="1">
    <source>
        <dbReference type="SAM" id="Phobius"/>
    </source>
</evidence>
<keyword evidence="1" id="KW-0812">Transmembrane</keyword>
<proteinExistence type="predicted"/>
<dbReference type="EMBL" id="HBUF01579651">
    <property type="protein sequence ID" value="CAG6769686.1"/>
    <property type="molecule type" value="Transcribed_RNA"/>
</dbReference>
<feature type="transmembrane region" description="Helical" evidence="1">
    <location>
        <begin position="66"/>
        <end position="85"/>
    </location>
</feature>
<keyword evidence="1" id="KW-0472">Membrane</keyword>
<organism evidence="2">
    <name type="scientific">Cacopsylla melanoneura</name>
    <dbReference type="NCBI Taxonomy" id="428564"/>
    <lineage>
        <taxon>Eukaryota</taxon>
        <taxon>Metazoa</taxon>
        <taxon>Ecdysozoa</taxon>
        <taxon>Arthropoda</taxon>
        <taxon>Hexapoda</taxon>
        <taxon>Insecta</taxon>
        <taxon>Pterygota</taxon>
        <taxon>Neoptera</taxon>
        <taxon>Paraneoptera</taxon>
        <taxon>Hemiptera</taxon>
        <taxon>Sternorrhyncha</taxon>
        <taxon>Psylloidea</taxon>
        <taxon>Psyllidae</taxon>
        <taxon>Psyllinae</taxon>
        <taxon>Cacopsylla</taxon>
    </lineage>
</organism>
<sequence>MTVGRIPTRGIVNPFLVTGREGASFAQTPSLASPFIGCVMITSTARTIQMKSTVLMMIDPFPVRTMSLNVQIIRLVFFCLGYAVLGSNVRIKVMNWHVP</sequence>
<keyword evidence="1" id="KW-1133">Transmembrane helix</keyword>
<name>A0A8D9ATW0_9HEMI</name>
<reference evidence="2" key="1">
    <citation type="submission" date="2021-05" db="EMBL/GenBank/DDBJ databases">
        <authorList>
            <person name="Alioto T."/>
            <person name="Alioto T."/>
            <person name="Gomez Garrido J."/>
        </authorList>
    </citation>
    <scope>NUCLEOTIDE SEQUENCE</scope>
</reference>
<evidence type="ECO:0000313" key="2">
    <source>
        <dbReference type="EMBL" id="CAG6769686.1"/>
    </source>
</evidence>
<dbReference type="AlphaFoldDB" id="A0A8D9ATW0"/>
<protein>
    <submittedName>
        <fullName evidence="2">Uncharacterized protein</fullName>
    </submittedName>
</protein>